<dbReference type="InterPro" id="IPR019292">
    <property type="entry name" value="McrC"/>
</dbReference>
<name>H5UMM1_9MICO</name>
<dbReference type="PANTHER" id="PTHR38733">
    <property type="entry name" value="PROTEIN MCRC"/>
    <property type="match status" value="1"/>
</dbReference>
<protein>
    <submittedName>
        <fullName evidence="1">Putative McrC protein</fullName>
    </submittedName>
</protein>
<keyword evidence="2" id="KW-1185">Reference proteome</keyword>
<proteinExistence type="predicted"/>
<dbReference type="PANTHER" id="PTHR38733:SF1">
    <property type="entry name" value="TYPE IV METHYL-DIRECTED RESTRICTION ENZYME ECOKMCRBC"/>
    <property type="match status" value="1"/>
</dbReference>
<comment type="caution">
    <text evidence="1">The sequence shown here is derived from an EMBL/GenBank/DDBJ whole genome shotgun (WGS) entry which is preliminary data.</text>
</comment>
<evidence type="ECO:0000313" key="2">
    <source>
        <dbReference type="Proteomes" id="UP000004367"/>
    </source>
</evidence>
<accession>H5UMM1</accession>
<dbReference type="Pfam" id="PF10117">
    <property type="entry name" value="McrBC"/>
    <property type="match status" value="1"/>
</dbReference>
<organism evidence="1 2">
    <name type="scientific">Mobilicoccus pelagius NBRC 104925</name>
    <dbReference type="NCBI Taxonomy" id="1089455"/>
    <lineage>
        <taxon>Bacteria</taxon>
        <taxon>Bacillati</taxon>
        <taxon>Actinomycetota</taxon>
        <taxon>Actinomycetes</taxon>
        <taxon>Micrococcales</taxon>
        <taxon>Dermatophilaceae</taxon>
        <taxon>Mobilicoccus</taxon>
    </lineage>
</organism>
<gene>
    <name evidence="1" type="ORF">MOPEL_003_00020</name>
</gene>
<dbReference type="OrthoDB" id="5148566at2"/>
<dbReference type="EMBL" id="BAFE01000003">
    <property type="protein sequence ID" value="GAB46979.1"/>
    <property type="molecule type" value="Genomic_DNA"/>
</dbReference>
<evidence type="ECO:0000313" key="1">
    <source>
        <dbReference type="EMBL" id="GAB46979.1"/>
    </source>
</evidence>
<dbReference type="RefSeq" id="WP_009480877.1">
    <property type="nucleotide sequence ID" value="NZ_BAFE01000003.1"/>
</dbReference>
<dbReference type="eggNOG" id="COG4268">
    <property type="taxonomic scope" value="Bacteria"/>
</dbReference>
<reference evidence="1 2" key="1">
    <citation type="submission" date="2012-02" db="EMBL/GenBank/DDBJ databases">
        <title>Whole genome shotgun sequence of Mobilicoccus pelagius NBRC 104925.</title>
        <authorList>
            <person name="Yoshida Y."/>
            <person name="Hosoyama A."/>
            <person name="Tsuchikane K."/>
            <person name="Katsumata H."/>
            <person name="Yamazaki S."/>
            <person name="Fujita N."/>
        </authorList>
    </citation>
    <scope>NUCLEOTIDE SEQUENCE [LARGE SCALE GENOMIC DNA]</scope>
    <source>
        <strain evidence="1 2">NBRC 104925</strain>
    </source>
</reference>
<dbReference type="STRING" id="1089455.MOPEL_003_00020"/>
<sequence>MNSTRDERLRIELVENDPAAEVALTPRQAQHLGDSGVITATPTLRPGRWMVAPDRYVGIATLGDVEVSIRPKLPIRRLMFLLGYAYDLTAWRDDPVGAAADDDLLSAVATAFARQAQRAVEQGLLQGYRDTEEAAVVLRGRLRTDDQLRGHFGLPIPLEIRYDDYTVDIAENRILRTAAERLLRLPRLHATTRRTLLRLVRTLADTQPLPRGSGIPAWQPSRLNARYHPALRLGELVLRGGSFEHADGHTIVDGFLVDMARLFEQFLTVALREALAGRGGTVDGQNTLRLDTEGAITIRPDILWRKNGAVAAVVDAKYKAGKSNAYPNADVYQMLTYCTRLGLATGHLVYAKGESVPGRARILGTDLVLVRHALDLDTTPDALLSQIVDLAAAIAADAHLPSRRSPATGPNHHLRN</sequence>
<dbReference type="Proteomes" id="UP000004367">
    <property type="component" value="Unassembled WGS sequence"/>
</dbReference>
<dbReference type="AlphaFoldDB" id="H5UMM1"/>